<dbReference type="PANTHER" id="PTHR30468">
    <property type="entry name" value="ALPHA-KETOGLUTARATE-DEPENDENT SULFONATE DIOXYGENASE"/>
    <property type="match status" value="1"/>
</dbReference>
<sequence length="287" mass="32464">MDSVSLKLKKATPHCGAEVLDLDLSQPLGDDLVSILEQALAEHGVLFFRNQKLDPTQQKTIGASFGKLHIHPEWPQLVKGHPEIMELVTDENSTYIAGENWHSDVSCDIKPPLGTVFYTLEVPPVGGDTLFANTYAAFESLSLPMQKFLSGLTAIHDGEHHYRGRYIGARAEDKEYPKATHPVVRTHPISGRNSLFVNRIFTTRIIELEEPESAEILGMLFNHIEQPEFQCRIQWEPESLAIWDNRCVQHKALWDYFPNRRHALRVTIEGEKPFFDSMAKGCPAPLD</sequence>
<evidence type="ECO:0000313" key="8">
    <source>
        <dbReference type="Proteomes" id="UP000247465"/>
    </source>
</evidence>
<dbReference type="GO" id="GO:0006790">
    <property type="term" value="P:sulfur compound metabolic process"/>
    <property type="evidence" value="ECO:0007669"/>
    <property type="project" value="TreeGrafter"/>
</dbReference>
<evidence type="ECO:0000256" key="2">
    <source>
        <dbReference type="ARBA" id="ARBA00022723"/>
    </source>
</evidence>
<evidence type="ECO:0000256" key="1">
    <source>
        <dbReference type="ARBA" id="ARBA00005896"/>
    </source>
</evidence>
<keyword evidence="2" id="KW-0479">Metal-binding</keyword>
<dbReference type="InterPro" id="IPR051323">
    <property type="entry name" value="AtsK-like"/>
</dbReference>
<dbReference type="InterPro" id="IPR003819">
    <property type="entry name" value="TauD/TfdA-like"/>
</dbReference>
<dbReference type="EMBL" id="CP029803">
    <property type="protein sequence ID" value="AWT59990.1"/>
    <property type="molecule type" value="Genomic_DNA"/>
</dbReference>
<organism evidence="7 8">
    <name type="scientific">Candidatus Moanibacter tarae</name>
    <dbReference type="NCBI Taxonomy" id="2200854"/>
    <lineage>
        <taxon>Bacteria</taxon>
        <taxon>Pseudomonadati</taxon>
        <taxon>Verrucomicrobiota</taxon>
        <taxon>Opitutia</taxon>
        <taxon>Puniceicoccales</taxon>
        <taxon>Puniceicoccales incertae sedis</taxon>
        <taxon>Candidatus Moanibacter</taxon>
    </lineage>
</organism>
<evidence type="ECO:0000256" key="3">
    <source>
        <dbReference type="ARBA" id="ARBA00022964"/>
    </source>
</evidence>
<proteinExistence type="inferred from homology"/>
<dbReference type="Pfam" id="PF02668">
    <property type="entry name" value="TauD"/>
    <property type="match status" value="1"/>
</dbReference>
<dbReference type="PANTHER" id="PTHR30468:SF1">
    <property type="entry name" value="ALPHA-KETOGLUTARATE-DEPENDENT SULFONATE DIOXYGENASE"/>
    <property type="match status" value="1"/>
</dbReference>
<gene>
    <name evidence="7" type="primary">tauD_2</name>
    <name evidence="7" type="ORF">DF168_01189</name>
</gene>
<evidence type="ECO:0000313" key="7">
    <source>
        <dbReference type="EMBL" id="AWT59990.1"/>
    </source>
</evidence>
<keyword evidence="5" id="KW-0408">Iron</keyword>
<name>A0A2Z4ALT4_9BACT</name>
<dbReference type="InterPro" id="IPR042098">
    <property type="entry name" value="TauD-like_sf"/>
</dbReference>
<reference evidence="7 8" key="1">
    <citation type="submission" date="2018-06" db="EMBL/GenBank/DDBJ databases">
        <title>Draft Genome Sequence of a Novel Marine Bacterium Related to the Verrucomicrobia.</title>
        <authorList>
            <person name="Vosseberg J."/>
            <person name="Martijn J."/>
            <person name="Ettema T.J.G."/>
        </authorList>
    </citation>
    <scope>NUCLEOTIDE SEQUENCE [LARGE SCALE GENOMIC DNA]</scope>
    <source>
        <strain evidence="7">TARA_B100001123</strain>
    </source>
</reference>
<dbReference type="Gene3D" id="3.60.130.10">
    <property type="entry name" value="Clavaminate synthase-like"/>
    <property type="match status" value="1"/>
</dbReference>
<dbReference type="GO" id="GO:0005737">
    <property type="term" value="C:cytoplasm"/>
    <property type="evidence" value="ECO:0007669"/>
    <property type="project" value="TreeGrafter"/>
</dbReference>
<dbReference type="GO" id="GO:0046872">
    <property type="term" value="F:metal ion binding"/>
    <property type="evidence" value="ECO:0007669"/>
    <property type="project" value="UniProtKB-KW"/>
</dbReference>
<comment type="similarity">
    <text evidence="1">Belongs to the TfdA dioxygenase family.</text>
</comment>
<evidence type="ECO:0000256" key="5">
    <source>
        <dbReference type="ARBA" id="ARBA00023004"/>
    </source>
</evidence>
<protein>
    <submittedName>
        <fullName evidence="7">Alpha-ketoglutarate-dependent taurine dioxygenase</fullName>
        <ecNumber evidence="7">1.14.11.17</ecNumber>
    </submittedName>
</protein>
<evidence type="ECO:0000256" key="4">
    <source>
        <dbReference type="ARBA" id="ARBA00023002"/>
    </source>
</evidence>
<dbReference type="SUPFAM" id="SSF51197">
    <property type="entry name" value="Clavaminate synthase-like"/>
    <property type="match status" value="1"/>
</dbReference>
<accession>A0A2Z4ALT4</accession>
<evidence type="ECO:0000259" key="6">
    <source>
        <dbReference type="Pfam" id="PF02668"/>
    </source>
</evidence>
<dbReference type="EC" id="1.14.11.17" evidence="7"/>
<dbReference type="KEGG" id="mtar:DF168_01189"/>
<feature type="domain" description="TauD/TfdA-like" evidence="6">
    <location>
        <begin position="9"/>
        <end position="267"/>
    </location>
</feature>
<keyword evidence="4 7" id="KW-0560">Oxidoreductase</keyword>
<dbReference type="Proteomes" id="UP000247465">
    <property type="component" value="Chromosome"/>
</dbReference>
<dbReference type="GO" id="GO:0000908">
    <property type="term" value="F:taurine dioxygenase activity"/>
    <property type="evidence" value="ECO:0007669"/>
    <property type="project" value="UniProtKB-EC"/>
</dbReference>
<dbReference type="AlphaFoldDB" id="A0A2Z4ALT4"/>
<keyword evidence="3 7" id="KW-0223">Dioxygenase</keyword>